<dbReference type="PROSITE" id="PS50940">
    <property type="entry name" value="CHIT_BIND_II"/>
    <property type="match status" value="2"/>
</dbReference>
<reference evidence="2 3" key="1">
    <citation type="submission" date="2024-08" db="EMBL/GenBank/DDBJ databases">
        <authorList>
            <person name="Cucini C."/>
            <person name="Frati F."/>
        </authorList>
    </citation>
    <scope>NUCLEOTIDE SEQUENCE [LARGE SCALE GENOMIC DNA]</scope>
</reference>
<dbReference type="Proteomes" id="UP001642540">
    <property type="component" value="Unassembled WGS sequence"/>
</dbReference>
<keyword evidence="3" id="KW-1185">Reference proteome</keyword>
<dbReference type="Gene3D" id="2.170.140.10">
    <property type="entry name" value="Chitin binding domain"/>
    <property type="match status" value="2"/>
</dbReference>
<dbReference type="SUPFAM" id="SSF57625">
    <property type="entry name" value="Invertebrate chitin-binding proteins"/>
    <property type="match status" value="2"/>
</dbReference>
<evidence type="ECO:0000259" key="1">
    <source>
        <dbReference type="PROSITE" id="PS50940"/>
    </source>
</evidence>
<proteinExistence type="predicted"/>
<evidence type="ECO:0000313" key="2">
    <source>
        <dbReference type="EMBL" id="CAL8107008.1"/>
    </source>
</evidence>
<evidence type="ECO:0000313" key="3">
    <source>
        <dbReference type="Proteomes" id="UP001642540"/>
    </source>
</evidence>
<comment type="caution">
    <text evidence="2">The sequence shown here is derived from an EMBL/GenBank/DDBJ whole genome shotgun (WGS) entry which is preliminary data.</text>
</comment>
<gene>
    <name evidence="2" type="ORF">ODALV1_LOCUS12544</name>
</gene>
<dbReference type="InterPro" id="IPR036508">
    <property type="entry name" value="Chitin-bd_dom_sf"/>
</dbReference>
<name>A0ABP1QLN6_9HEXA</name>
<accession>A0ABP1QLN6</accession>
<organism evidence="2 3">
    <name type="scientific">Orchesella dallaii</name>
    <dbReference type="NCBI Taxonomy" id="48710"/>
    <lineage>
        <taxon>Eukaryota</taxon>
        <taxon>Metazoa</taxon>
        <taxon>Ecdysozoa</taxon>
        <taxon>Arthropoda</taxon>
        <taxon>Hexapoda</taxon>
        <taxon>Collembola</taxon>
        <taxon>Entomobryomorpha</taxon>
        <taxon>Entomobryoidea</taxon>
        <taxon>Orchesellidae</taxon>
        <taxon>Orchesellinae</taxon>
        <taxon>Orchesella</taxon>
    </lineage>
</organism>
<dbReference type="EMBL" id="CAXLJM020000038">
    <property type="protein sequence ID" value="CAL8107008.1"/>
    <property type="molecule type" value="Genomic_DNA"/>
</dbReference>
<protein>
    <recommendedName>
        <fullName evidence="1">Chitin-binding type-2 domain-containing protein</fullName>
    </recommendedName>
</protein>
<feature type="domain" description="Chitin-binding type-2" evidence="1">
    <location>
        <begin position="19"/>
        <end position="75"/>
    </location>
</feature>
<sequence length="140" mass="15806">MSILQQTFLKVLLERGKLDFQCPSEHGLFPDPLDCRKYYNCTNFNHVTVVCGSDLGFEPLAKSCVREESVPLCMKVQKLTGYTCNNTGLQVYENHCEKFILCTKEGVAFVSSCNRGDMFDQKWLLCLPENETNCSGSDKA</sequence>
<dbReference type="SMART" id="SM00494">
    <property type="entry name" value="ChtBD2"/>
    <property type="match status" value="2"/>
</dbReference>
<dbReference type="Pfam" id="PF01607">
    <property type="entry name" value="CBM_14"/>
    <property type="match status" value="2"/>
</dbReference>
<feature type="domain" description="Chitin-binding type-2" evidence="1">
    <location>
        <begin position="81"/>
        <end position="136"/>
    </location>
</feature>
<dbReference type="InterPro" id="IPR002557">
    <property type="entry name" value="Chitin-bd_dom"/>
</dbReference>